<proteinExistence type="predicted"/>
<dbReference type="InterPro" id="IPR042460">
    <property type="entry name" value="DCN1-like_PONY"/>
</dbReference>
<evidence type="ECO:0000313" key="4">
    <source>
        <dbReference type="EMBL" id="KAG2393000.1"/>
    </source>
</evidence>
<dbReference type="GO" id="GO:0000151">
    <property type="term" value="C:ubiquitin ligase complex"/>
    <property type="evidence" value="ECO:0007669"/>
    <property type="project" value="TreeGrafter"/>
</dbReference>
<dbReference type="InterPro" id="IPR005176">
    <property type="entry name" value="PONY_dom"/>
</dbReference>
<dbReference type="Proteomes" id="UP000816034">
    <property type="component" value="Unassembled WGS sequence"/>
</dbReference>
<comment type="caution">
    <text evidence="4">The sequence shown here is derived from an EMBL/GenBank/DDBJ whole genome shotgun (WGS) entry which is preliminary data.</text>
</comment>
<dbReference type="RefSeq" id="XP_044554894.1">
    <property type="nucleotide sequence ID" value="XM_044699779.1"/>
</dbReference>
<accession>A0AA88H1C4</accession>
<keyword evidence="5" id="KW-1185">Reference proteome</keyword>
<dbReference type="EMBL" id="PYSW02000003">
    <property type="protein sequence ID" value="KAG2393000.1"/>
    <property type="molecule type" value="Genomic_DNA"/>
</dbReference>
<comment type="function">
    <text evidence="1">Neddylation of cullins play an essential role in the regulation of SCF-type complexes activity.</text>
</comment>
<dbReference type="GO" id="GO:0032182">
    <property type="term" value="F:ubiquitin-like protein binding"/>
    <property type="evidence" value="ECO:0007669"/>
    <property type="project" value="TreeGrafter"/>
</dbReference>
<dbReference type="Gene3D" id="1.10.238.10">
    <property type="entry name" value="EF-hand"/>
    <property type="match status" value="1"/>
</dbReference>
<dbReference type="Pfam" id="PF03556">
    <property type="entry name" value="Cullin_binding"/>
    <property type="match status" value="1"/>
</dbReference>
<dbReference type="GO" id="GO:0031624">
    <property type="term" value="F:ubiquitin conjugating enzyme binding"/>
    <property type="evidence" value="ECO:0007669"/>
    <property type="project" value="TreeGrafter"/>
</dbReference>
<dbReference type="AlphaFoldDB" id="A0AA88H1C4"/>
<sequence length="393" mass="45769">MSEPHHLHVLPFEHLPAQCYTLPKLTSPLVVSANPRNHHNQRNKNSNRPIPMSGGKRKTIDESVEEDNDGDNPHGCYNHSNESSFCHHMNNNDHHIICNNQHLLVPHHQLQSSELKEEFSEHQHDDDYMNCKKVKAYHHICNEYSTTVASSNLCVPSPFPTLYKHCQTTDWFYNFSMVECVRYFENYVDDPSDTNNIKMSTNDYFNYCYDFNALQSHSSSGLLRLFKDLGISSFYDYKYFIFVFLFNFQSKLSISRSEWIFGMFNLRCDSIDKLRFKINQVTEESLSWNSEQMKNLFTVSFKFLRDSEKSRSIDAHVAAYALRVLMTGRSPFTETFSDFLISADNPIKSINLDQWKIFVDFSANIAPNLSNYDSNDAWPSLYDIYISTSFGIN</sequence>
<dbReference type="PANTHER" id="PTHR12281:SF31">
    <property type="entry name" value="DCN1-LIKE PROTEIN 3"/>
    <property type="match status" value="1"/>
</dbReference>
<dbReference type="GO" id="GO:0097602">
    <property type="term" value="F:cullin family protein binding"/>
    <property type="evidence" value="ECO:0007669"/>
    <property type="project" value="TreeGrafter"/>
</dbReference>
<dbReference type="PANTHER" id="PTHR12281">
    <property type="entry name" value="RP42 RELATED"/>
    <property type="match status" value="1"/>
</dbReference>
<evidence type="ECO:0000313" key="5">
    <source>
        <dbReference type="Proteomes" id="UP000816034"/>
    </source>
</evidence>
<dbReference type="GeneID" id="68102031"/>
<dbReference type="InterPro" id="IPR014764">
    <property type="entry name" value="DCN-prot"/>
</dbReference>
<dbReference type="GO" id="GO:0045116">
    <property type="term" value="P:protein neddylation"/>
    <property type="evidence" value="ECO:0007669"/>
    <property type="project" value="TreeGrafter"/>
</dbReference>
<evidence type="ECO:0000259" key="3">
    <source>
        <dbReference type="PROSITE" id="PS51229"/>
    </source>
</evidence>
<dbReference type="PROSITE" id="PS51229">
    <property type="entry name" value="DCUN1"/>
    <property type="match status" value="1"/>
</dbReference>
<protein>
    <recommendedName>
        <fullName evidence="1">Defective in cullin neddylation protein</fullName>
    </recommendedName>
</protein>
<evidence type="ECO:0000256" key="2">
    <source>
        <dbReference type="SAM" id="MobiDB-lite"/>
    </source>
</evidence>
<name>A0AA88H1C4_NAELO</name>
<evidence type="ECO:0000256" key="1">
    <source>
        <dbReference type="RuleBase" id="RU410713"/>
    </source>
</evidence>
<dbReference type="Gene3D" id="1.10.238.200">
    <property type="entry name" value="Cullin, PONY binding domain"/>
    <property type="match status" value="1"/>
</dbReference>
<feature type="domain" description="DCUN1" evidence="3">
    <location>
        <begin position="196"/>
        <end position="390"/>
    </location>
</feature>
<feature type="region of interest" description="Disordered" evidence="2">
    <location>
        <begin position="31"/>
        <end position="57"/>
    </location>
</feature>
<organism evidence="4 5">
    <name type="scientific">Naegleria lovaniensis</name>
    <name type="common">Amoeba</name>
    <dbReference type="NCBI Taxonomy" id="51637"/>
    <lineage>
        <taxon>Eukaryota</taxon>
        <taxon>Discoba</taxon>
        <taxon>Heterolobosea</taxon>
        <taxon>Tetramitia</taxon>
        <taxon>Eutetramitia</taxon>
        <taxon>Vahlkampfiidae</taxon>
        <taxon>Naegleria</taxon>
    </lineage>
</organism>
<reference evidence="4 5" key="1">
    <citation type="journal article" date="2018" name="BMC Genomics">
        <title>The genome of Naegleria lovaniensis, the basis for a comparative approach to unravel pathogenicity factors of the human pathogenic amoeba N. fowleri.</title>
        <authorList>
            <person name="Liechti N."/>
            <person name="Schurch N."/>
            <person name="Bruggmann R."/>
            <person name="Wittwer M."/>
        </authorList>
    </citation>
    <scope>NUCLEOTIDE SEQUENCE [LARGE SCALE GENOMIC DNA]</scope>
    <source>
        <strain evidence="4 5">ATCC 30569</strain>
    </source>
</reference>
<gene>
    <name evidence="4" type="ORF">C9374_009577</name>
</gene>